<feature type="domain" description="EGF-like" evidence="2">
    <location>
        <begin position="83"/>
        <end position="97"/>
    </location>
</feature>
<sequence>MKISTVIMIAVFGVVMVAADESLEGRLRNALKALLEDQLESENLEMEARVDSAARCETDTDYCDGHGTCRQSTFSRNTEKYICSCDEGYRVNTKGGCSAASAREIEYFSNFAREVELEMLTRDTLARCNFDTSYCDGFGQCVQSELQQSKFICKCEANYRNNAYGGCSPRTEREIEYLTMIARDQELALQGRDTLAHCNRDTKECDDAGECVQSTIGRSRGNFICRCNEGYKNNLYGGCSLTVAEDEINEQTKYADQEERTMDLVRRLAQLYQE</sequence>
<dbReference type="EMBL" id="HM449819">
    <property type="protein sequence ID" value="ADW95355.1"/>
    <property type="molecule type" value="mRNA"/>
</dbReference>
<feature type="signal peptide" evidence="1">
    <location>
        <begin position="1"/>
        <end position="19"/>
    </location>
</feature>
<evidence type="ECO:0000313" key="3">
    <source>
        <dbReference type="EMBL" id="ADW95355.1"/>
    </source>
</evidence>
<protein>
    <submittedName>
        <fullName evidence="3">EGIP</fullName>
    </submittedName>
</protein>
<evidence type="ECO:0000256" key="1">
    <source>
        <dbReference type="SAM" id="SignalP"/>
    </source>
</evidence>
<dbReference type="SMART" id="SM00181">
    <property type="entry name" value="EGF"/>
    <property type="match status" value="3"/>
</dbReference>
<evidence type="ECO:0000259" key="2">
    <source>
        <dbReference type="PROSITE" id="PS01186"/>
    </source>
</evidence>
<proteinExistence type="evidence at transcript level"/>
<keyword evidence="1" id="KW-0732">Signal</keyword>
<organism evidence="3">
    <name type="scientific">Paracentrotus lividus</name>
    <name type="common">Common sea urchin</name>
    <dbReference type="NCBI Taxonomy" id="7656"/>
    <lineage>
        <taxon>Eukaryota</taxon>
        <taxon>Metazoa</taxon>
        <taxon>Echinodermata</taxon>
        <taxon>Eleutherozoa</taxon>
        <taxon>Echinozoa</taxon>
        <taxon>Echinoidea</taxon>
        <taxon>Euechinoidea</taxon>
        <taxon>Echinacea</taxon>
        <taxon>Camarodonta</taxon>
        <taxon>Echinidea</taxon>
        <taxon>Echinidae</taxon>
        <taxon>Paracentrotus</taxon>
    </lineage>
</organism>
<feature type="chain" id="PRO_5003241301" evidence="1">
    <location>
        <begin position="20"/>
        <end position="274"/>
    </location>
</feature>
<reference evidence="3" key="1">
    <citation type="journal article" date="2010" name="PLoS Genet.">
        <title>Ancestral regulatory circuits governing ectoderm patterning downstream of Nodal and BMP2/4 revealed by gene regulatory network analysis in an echinoderm.</title>
        <authorList>
            <person name="Saudemont A."/>
            <person name="Haillot E."/>
            <person name="Mekpoh F."/>
            <person name="Bessodes N."/>
            <person name="Quirin M."/>
            <person name="Lapraz F."/>
            <person name="Duboc V."/>
            <person name="Rottinger E."/>
            <person name="Range R."/>
            <person name="Oisel A."/>
            <person name="Besnardeau L."/>
            <person name="Wincker P."/>
            <person name="Lepage T."/>
        </authorList>
    </citation>
    <scope>NUCLEOTIDE SEQUENCE</scope>
</reference>
<dbReference type="PROSITE" id="PS01186">
    <property type="entry name" value="EGF_2"/>
    <property type="match status" value="1"/>
</dbReference>
<dbReference type="InterPro" id="IPR000742">
    <property type="entry name" value="EGF"/>
</dbReference>
<name>E9L089_PARLI</name>
<dbReference type="AlphaFoldDB" id="E9L089"/>
<accession>E9L089</accession>